<evidence type="ECO:0000313" key="4">
    <source>
        <dbReference type="Proteomes" id="UP000070720"/>
    </source>
</evidence>
<evidence type="ECO:0000256" key="1">
    <source>
        <dbReference type="SAM" id="MobiDB-lite"/>
    </source>
</evidence>
<sequence length="116" mass="13111">MLRRALALSIELDKELKQLEDWSTYNDRTLSTNTHRTSKFPATDKAVASYGKNVDTIDQKNADSKKGYQGRSCIGVGRDQGHHHHHARLATALQRPESRTGHGLVRRHNRVVIPCN</sequence>
<reference evidence="3 4" key="1">
    <citation type="journal article" date="2007" name="Science">
        <title>The Fusarium graminearum genome reveals a link between localized polymorphism and pathogen specialization.</title>
        <authorList>
            <person name="Cuomo C.A."/>
            <person name="Gueldener U."/>
            <person name="Xu J.-R."/>
            <person name="Trail F."/>
            <person name="Turgeon B.G."/>
            <person name="Di Pietro A."/>
            <person name="Walton J.D."/>
            <person name="Ma L.-J."/>
            <person name="Baker S.E."/>
            <person name="Rep M."/>
            <person name="Adam G."/>
            <person name="Antoniw J."/>
            <person name="Baldwin T."/>
            <person name="Calvo S.E."/>
            <person name="Chang Y.-L."/>
            <person name="DeCaprio D."/>
            <person name="Gale L.R."/>
            <person name="Gnerre S."/>
            <person name="Goswami R.S."/>
            <person name="Hammond-Kosack K."/>
            <person name="Harris L.J."/>
            <person name="Hilburn K."/>
            <person name="Kennell J.C."/>
            <person name="Kroken S."/>
            <person name="Magnuson J.K."/>
            <person name="Mannhaupt G."/>
            <person name="Mauceli E.W."/>
            <person name="Mewes H.-W."/>
            <person name="Mitterbauer R."/>
            <person name="Muehlbauer G."/>
            <person name="Muensterkoetter M."/>
            <person name="Nelson D."/>
            <person name="O'Donnell K."/>
            <person name="Ouellet T."/>
            <person name="Qi W."/>
            <person name="Quesneville H."/>
            <person name="Roncero M.I.G."/>
            <person name="Seong K.-Y."/>
            <person name="Tetko I.V."/>
            <person name="Urban M."/>
            <person name="Waalwijk C."/>
            <person name="Ward T.J."/>
            <person name="Yao J."/>
            <person name="Birren B.W."/>
            <person name="Kistler H.C."/>
        </authorList>
    </citation>
    <scope>NUCLEOTIDE SEQUENCE [LARGE SCALE GENOMIC DNA]</scope>
    <source>
        <strain evidence="4">ATCC MYA-4620 / CBS 123657 / FGSC 9075 / NRRL 31084 / PH-1</strain>
        <strain evidence="3">PH-1 / ATCC MYA-4620 / FGSC 9075 / NRRL 31084</strain>
    </source>
</reference>
<protein>
    <submittedName>
        <fullName evidence="2">Chromosome 2, complete genome</fullName>
    </submittedName>
</protein>
<dbReference type="EMBL" id="HG970333">
    <property type="protein sequence ID" value="CEF78305.1"/>
    <property type="molecule type" value="Genomic_DNA"/>
</dbReference>
<dbReference type="HOGENOM" id="CLU_2097102_0_0_1"/>
<accession>A0A098DIM3</accession>
<reference evidence="3 4" key="2">
    <citation type="journal article" date="2010" name="Nature">
        <title>Comparative genomics reveals mobile pathogenicity chromosomes in Fusarium.</title>
        <authorList>
            <person name="Ma L.J."/>
            <person name="van der Does H.C."/>
            <person name="Borkovich K.A."/>
            <person name="Coleman J.J."/>
            <person name="Daboussi M.J."/>
            <person name="Di Pietro A."/>
            <person name="Dufresne M."/>
            <person name="Freitag M."/>
            <person name="Grabherr M."/>
            <person name="Henrissat B."/>
            <person name="Houterman P.M."/>
            <person name="Kang S."/>
            <person name="Shim W.B."/>
            <person name="Woloshuk C."/>
            <person name="Xie X."/>
            <person name="Xu J.R."/>
            <person name="Antoniw J."/>
            <person name="Baker S.E."/>
            <person name="Bluhm B.H."/>
            <person name="Breakspear A."/>
            <person name="Brown D.W."/>
            <person name="Butchko R.A."/>
            <person name="Chapman S."/>
            <person name="Coulson R."/>
            <person name="Coutinho P.M."/>
            <person name="Danchin E.G."/>
            <person name="Diener A."/>
            <person name="Gale L.R."/>
            <person name="Gardiner D.M."/>
            <person name="Goff S."/>
            <person name="Hammond-Kosack K.E."/>
            <person name="Hilburn K."/>
            <person name="Hua-Van A."/>
            <person name="Jonkers W."/>
            <person name="Kazan K."/>
            <person name="Kodira C.D."/>
            <person name="Koehrsen M."/>
            <person name="Kumar L."/>
            <person name="Lee Y.H."/>
            <person name="Li L."/>
            <person name="Manners J.M."/>
            <person name="Miranda-Saavedra D."/>
            <person name="Mukherjee M."/>
            <person name="Park G."/>
            <person name="Park J."/>
            <person name="Park S.Y."/>
            <person name="Proctor R.H."/>
            <person name="Regev A."/>
            <person name="Ruiz-Roldan M.C."/>
            <person name="Sain D."/>
            <person name="Sakthikumar S."/>
            <person name="Sykes S."/>
            <person name="Schwartz D.C."/>
            <person name="Turgeon B.G."/>
            <person name="Wapinski I."/>
            <person name="Yoder O."/>
            <person name="Young S."/>
            <person name="Zeng Q."/>
            <person name="Zhou S."/>
            <person name="Galagan J."/>
            <person name="Cuomo C.A."/>
            <person name="Kistler H.C."/>
            <person name="Rep M."/>
        </authorList>
    </citation>
    <scope>GENOME REANNOTATION</scope>
    <source>
        <strain evidence="4">ATCC MYA-4620 / CBS 123657 / FGSC 9075 / NRRL 31084 / PH-1</strain>
        <strain evidence="3">PH-1 / ATCC MYA-4620 / FGSC 9075 / NRRL 31084</strain>
    </source>
</reference>
<keyword evidence="4" id="KW-1185">Reference proteome</keyword>
<dbReference type="VEuPathDB" id="FungiDB:FGRAMPH1_01G13003"/>
<name>I1S6F2_GIBZE</name>
<evidence type="ECO:0000313" key="2">
    <source>
        <dbReference type="EMBL" id="CEF78305.1"/>
    </source>
</evidence>
<dbReference type="AlphaFoldDB" id="I1S6F2"/>
<feature type="region of interest" description="Disordered" evidence="1">
    <location>
        <begin position="62"/>
        <end position="104"/>
    </location>
</feature>
<dbReference type="KEGG" id="fgr:FGSG_12423"/>
<evidence type="ECO:0000313" key="3">
    <source>
        <dbReference type="EnsemblFungi" id="CEF78305"/>
    </source>
</evidence>
<dbReference type="RefSeq" id="XP_011322223.1">
    <property type="nucleotide sequence ID" value="XM_011323921.1"/>
</dbReference>
<dbReference type="InParanoid" id="I1S6F2"/>
<dbReference type="Proteomes" id="UP000070720">
    <property type="component" value="Chromosome 2"/>
</dbReference>
<organism evidence="2 4">
    <name type="scientific">Gibberella zeae (strain ATCC MYA-4620 / CBS 123657 / FGSC 9075 / NRRL 31084 / PH-1)</name>
    <name type="common">Wheat head blight fungus</name>
    <name type="synonym">Fusarium graminearum</name>
    <dbReference type="NCBI Taxonomy" id="229533"/>
    <lineage>
        <taxon>Eukaryota</taxon>
        <taxon>Fungi</taxon>
        <taxon>Dikarya</taxon>
        <taxon>Ascomycota</taxon>
        <taxon>Pezizomycotina</taxon>
        <taxon>Sordariomycetes</taxon>
        <taxon>Hypocreomycetidae</taxon>
        <taxon>Hypocreales</taxon>
        <taxon>Nectriaceae</taxon>
        <taxon>Fusarium</taxon>
    </lineage>
</organism>
<accession>I1S6F2</accession>
<dbReference type="EnsemblFungi" id="CEF78305">
    <property type="protein sequence ID" value="CEF78305"/>
    <property type="gene ID" value="FGRRES_12423"/>
</dbReference>
<reference evidence="3" key="4">
    <citation type="submission" date="2017-01" db="UniProtKB">
        <authorList>
            <consortium name="EnsemblFungi"/>
        </authorList>
    </citation>
    <scope>IDENTIFICATION</scope>
    <source>
        <strain evidence="3">PH-1 / ATCC MYA-4620 / FGSC 9075 / NRRL 31084</strain>
    </source>
</reference>
<reference evidence="2 4" key="3">
    <citation type="journal article" date="2015" name="BMC Genomics">
        <title>The completed genome sequence of the pathogenic ascomycete fungus Fusarium graminearum.</title>
        <authorList>
            <person name="King R."/>
            <person name="Urban M."/>
            <person name="Hammond-Kosack M.C."/>
            <person name="Hassani-Pak K."/>
            <person name="Hammond-Kosack K.E."/>
        </authorList>
    </citation>
    <scope>NUCLEOTIDE SEQUENCE [LARGE SCALE GENOMIC DNA]</scope>
    <source>
        <strain evidence="4">ATCC MYA-4620 / CBS 123657 / FGSC 9075 / NRRL 31084 / PH-1</strain>
        <strain evidence="2">PH-1</strain>
    </source>
</reference>
<proteinExistence type="predicted"/>
<gene>
    <name evidence="2" type="ORF">FGRAMPH1_01T13003</name>
</gene>